<keyword evidence="7" id="KW-1185">Reference proteome</keyword>
<dbReference type="SMART" id="SM00248">
    <property type="entry name" value="ANK"/>
    <property type="match status" value="3"/>
</dbReference>
<sequence>MSFPAGKYARYKRATAFFLDWLLRARGRGRHTAQRVQLEAFNEVVKEIAADPSCLTPKLLQELPKALAACRYAILLREHVAAFFPEDDEGQTGHQFFLELLQSWHRSLKTVDVAREELAAVELDNVKFENYYEVLQVDEDFFPDEGKFEVEPEAPKTAKVDRERLFEEAFADELRMELLYLFVELDELLEGVCKVYADVKREKRTLVEATVVVKLAMDTASALTAKLQLKYPTLRSAKDMFNIVRNISQKNFRKKIVDLHTDIMKELDNSFDRGKPGIYLPKYVPGTFLIELLGVGTTLDAILSAIPLDMTQKVIFQDGSFGEAYGEDRTPLYVLLPETNKNKVFLLQQMPMLYNLIVEKRIATGSGYETPAPMETFMALMDKFFTTREVTVPVVFSCICWMKSVAALQGCANLGRSISLTFKHSKDLLRNIEAAIANRKAMIAYNKANDLLLRCAAEIKQSISFHHLARANPLFAGLTMLNHHFQYLHIANEVMFATSRFRAFGHLYNALVQEGYLEHIPFFDKVLEVYDQEIFTPSRAAATHGSYYRSYLLSSNLRASAIDAVYRGENFPVGSEAYKKRKAFHLSDVSEIFRLMRLNDKSVLSGGSWKAMLEAVSDACSKELFDMRVLSRDLLKLNEDLMDTFPEMIAVLGQQKYFQEIIAHPRAGESRQQRVNRALEESVMNLLIPLLDAIQPHNSLDLSALPCNMPTTSITLDGLLATEMCKGVAVVIKTRFATPPQICEQKYFTFPSQPDFATQEYGKLLLKEKTESESENSGKVFTKLMKLMSEGDGPLSASDLNYLKSEVKNDPDLLSMAVPNTETPYAELYTLLHQAAAGPAHDAELVEWMVQMGALIGQPLHCRKELSQKELSSPPKFLPNTMAVHSAAIAGYADIVRVLVESDNMVDLNTRTFHTKETLAHLAVKHGHRDVFELVKAFGIDLRSKDCDGRRVCDVTSNHKWSREIAASTANFRKNTLEDVRKREALFRSQDAERRSQLATAQRNEENENTTGSRNAVTSKTAKKKKNKMKGNTIMNDGTTVESIIATAAESTDNSSVEMARIYLRLLHAAGADVDESFESESVSRLESMLRSKETAIFSRLKDPNVPASEKVDDAESARKMIKEMMWLVKSHAEPSSLNSTYRHIRAVIATEASIGIHFMQKFYRVDHAAIVVPELTHVRELCETTIKFADLVVSAAQLSVSVDRDSQARQILDVLEKRLLKTPFPKRDPSAFREVVQTYSRGRDAMGLGRTSNADVFRRLEWYLMNVVESYDLQLTLDGLVGSPFYFECRPATTTTDQQLAVLKHIIDALPIQFGEMKGIAFLGYSDKRIIYGGTSKGDVERVRGIMLEIVNRLEVQLDRHGLQPCKTSLRLDDFVFSSNGIVREG</sequence>
<dbReference type="OrthoDB" id="100126at2759"/>
<dbReference type="EMBL" id="QXFU01001453">
    <property type="protein sequence ID" value="KAE9002113.1"/>
    <property type="molecule type" value="Genomic_DNA"/>
</dbReference>
<feature type="region of interest" description="Disordered" evidence="1">
    <location>
        <begin position="988"/>
        <end position="1034"/>
    </location>
</feature>
<dbReference type="PANTHER" id="PTHR38795:SF1">
    <property type="entry name" value="DUF6604 DOMAIN-CONTAINING PROTEIN"/>
    <property type="match status" value="1"/>
</dbReference>
<evidence type="ECO:0000313" key="6">
    <source>
        <dbReference type="Proteomes" id="UP000429607"/>
    </source>
</evidence>
<gene>
    <name evidence="4" type="ORF">PR001_g17966</name>
    <name evidence="3" type="ORF">PR002_g17717</name>
    <name evidence="5" type="ORF">PR003_g18338</name>
</gene>
<dbReference type="Proteomes" id="UP000429607">
    <property type="component" value="Unassembled WGS sequence"/>
</dbReference>
<evidence type="ECO:0000313" key="5">
    <source>
        <dbReference type="EMBL" id="KAE9318021.1"/>
    </source>
</evidence>
<evidence type="ECO:0000313" key="7">
    <source>
        <dbReference type="Proteomes" id="UP000434957"/>
    </source>
</evidence>
<dbReference type="Gene3D" id="1.25.40.20">
    <property type="entry name" value="Ankyrin repeat-containing domain"/>
    <property type="match status" value="1"/>
</dbReference>
<dbReference type="Proteomes" id="UP000435112">
    <property type="component" value="Unassembled WGS sequence"/>
</dbReference>
<dbReference type="SUPFAM" id="SSF48403">
    <property type="entry name" value="Ankyrin repeat"/>
    <property type="match status" value="1"/>
</dbReference>
<dbReference type="PANTHER" id="PTHR38795">
    <property type="entry name" value="DUF6604 DOMAIN-CONTAINING PROTEIN"/>
    <property type="match status" value="1"/>
</dbReference>
<evidence type="ECO:0000313" key="8">
    <source>
        <dbReference type="Proteomes" id="UP000435112"/>
    </source>
</evidence>
<dbReference type="EMBL" id="QXFV01001541">
    <property type="protein sequence ID" value="KAE9003470.1"/>
    <property type="molecule type" value="Genomic_DNA"/>
</dbReference>
<reference evidence="5 7" key="1">
    <citation type="submission" date="2018-08" db="EMBL/GenBank/DDBJ databases">
        <title>Genomic investigation of the strawberry pathogen Phytophthora fragariae indicates pathogenicity is determined by transcriptional variation in three key races.</title>
        <authorList>
            <person name="Adams T.M."/>
            <person name="Armitage A.D."/>
            <person name="Sobczyk M.K."/>
            <person name="Bates H.J."/>
            <person name="Dunwell J.M."/>
            <person name="Nellist C.F."/>
            <person name="Harrison R.J."/>
        </authorList>
    </citation>
    <scope>NUCLEOTIDE SEQUENCE [LARGE SCALE GENOMIC DNA]</scope>
    <source>
        <strain evidence="4 6">SCRP249</strain>
        <strain evidence="3 8">SCRP324</strain>
        <strain evidence="5 7">SCRP333</strain>
    </source>
</reference>
<dbReference type="Pfam" id="PF12796">
    <property type="entry name" value="Ank_2"/>
    <property type="match status" value="1"/>
</dbReference>
<feature type="compositionally biased region" description="Polar residues" evidence="1">
    <location>
        <begin position="1009"/>
        <end position="1019"/>
    </location>
</feature>
<dbReference type="EMBL" id="QXFT01001462">
    <property type="protein sequence ID" value="KAE9318021.1"/>
    <property type="molecule type" value="Genomic_DNA"/>
</dbReference>
<comment type="caution">
    <text evidence="5">The sequence shown here is derived from an EMBL/GenBank/DDBJ whole genome shotgun (WGS) entry which is preliminary data.</text>
</comment>
<dbReference type="Pfam" id="PF20253">
    <property type="entry name" value="DUF6604"/>
    <property type="match status" value="1"/>
</dbReference>
<evidence type="ECO:0000256" key="1">
    <source>
        <dbReference type="SAM" id="MobiDB-lite"/>
    </source>
</evidence>
<evidence type="ECO:0000259" key="2">
    <source>
        <dbReference type="Pfam" id="PF20253"/>
    </source>
</evidence>
<dbReference type="InterPro" id="IPR046539">
    <property type="entry name" value="DUF6604"/>
</dbReference>
<dbReference type="InterPro" id="IPR002110">
    <property type="entry name" value="Ankyrin_rpt"/>
</dbReference>
<feature type="domain" description="DUF6604" evidence="2">
    <location>
        <begin position="10"/>
        <end position="227"/>
    </location>
</feature>
<evidence type="ECO:0000313" key="4">
    <source>
        <dbReference type="EMBL" id="KAE9003470.1"/>
    </source>
</evidence>
<protein>
    <recommendedName>
        <fullName evidence="2">DUF6604 domain-containing protein</fullName>
    </recommendedName>
</protein>
<proteinExistence type="predicted"/>
<organism evidence="5 7">
    <name type="scientific">Phytophthora rubi</name>
    <dbReference type="NCBI Taxonomy" id="129364"/>
    <lineage>
        <taxon>Eukaryota</taxon>
        <taxon>Sar</taxon>
        <taxon>Stramenopiles</taxon>
        <taxon>Oomycota</taxon>
        <taxon>Peronosporomycetes</taxon>
        <taxon>Peronosporales</taxon>
        <taxon>Peronosporaceae</taxon>
        <taxon>Phytophthora</taxon>
    </lineage>
</organism>
<accession>A0A6A4E779</accession>
<name>A0A6A4E779_9STRA</name>
<dbReference type="InterPro" id="IPR036770">
    <property type="entry name" value="Ankyrin_rpt-contain_sf"/>
</dbReference>
<dbReference type="Proteomes" id="UP000434957">
    <property type="component" value="Unassembled WGS sequence"/>
</dbReference>
<evidence type="ECO:0000313" key="3">
    <source>
        <dbReference type="EMBL" id="KAE9002113.1"/>
    </source>
</evidence>